<dbReference type="AlphaFoldDB" id="A0A1G9V5R6"/>
<evidence type="ECO:0000256" key="1">
    <source>
        <dbReference type="SAM" id="SignalP"/>
    </source>
</evidence>
<evidence type="ECO:0000313" key="3">
    <source>
        <dbReference type="Proteomes" id="UP000199226"/>
    </source>
</evidence>
<dbReference type="EMBL" id="FNHH01000019">
    <property type="protein sequence ID" value="SDM67538.1"/>
    <property type="molecule type" value="Genomic_DNA"/>
</dbReference>
<evidence type="ECO:0000313" key="2">
    <source>
        <dbReference type="EMBL" id="SDM67538.1"/>
    </source>
</evidence>
<organism evidence="2 3">
    <name type="scientific">Daejeonella rubra</name>
    <dbReference type="NCBI Taxonomy" id="990371"/>
    <lineage>
        <taxon>Bacteria</taxon>
        <taxon>Pseudomonadati</taxon>
        <taxon>Bacteroidota</taxon>
        <taxon>Sphingobacteriia</taxon>
        <taxon>Sphingobacteriales</taxon>
        <taxon>Sphingobacteriaceae</taxon>
        <taxon>Daejeonella</taxon>
    </lineage>
</organism>
<dbReference type="RefSeq" id="WP_090705488.1">
    <property type="nucleotide sequence ID" value="NZ_FNHH01000019.1"/>
</dbReference>
<keyword evidence="3" id="KW-1185">Reference proteome</keyword>
<sequence length="197" mass="21572">MKTNFLSIALLGLGLTSSAQTTIPSSSVQIQTALLAAPVDKRDDASVYGYNEKGDFILLRKGKNEMICLADDPKIPGLNAACYHKDLEPFMKRGRDLKMAGKTPKEISDIRDAEAKAGKLRMPKQPTSLYVYTAKAENFDALAGTVKDGYLRYVIYIPYATPESTGLPLKPSSPGMPWIMDPGTHRAHIMISPPQKN</sequence>
<keyword evidence="1" id="KW-0732">Signal</keyword>
<name>A0A1G9V5R6_9SPHI</name>
<dbReference type="Proteomes" id="UP000199226">
    <property type="component" value="Unassembled WGS sequence"/>
</dbReference>
<feature type="chain" id="PRO_5011461466" evidence="1">
    <location>
        <begin position="22"/>
        <end position="197"/>
    </location>
</feature>
<dbReference type="OrthoDB" id="9793669at2"/>
<feature type="signal peptide" evidence="1">
    <location>
        <begin position="1"/>
        <end position="21"/>
    </location>
</feature>
<protein>
    <submittedName>
        <fullName evidence="2">Uncharacterized protein</fullName>
    </submittedName>
</protein>
<gene>
    <name evidence="2" type="ORF">SAMN05421813_11939</name>
</gene>
<reference evidence="3" key="1">
    <citation type="submission" date="2016-10" db="EMBL/GenBank/DDBJ databases">
        <authorList>
            <person name="Varghese N."/>
            <person name="Submissions S."/>
        </authorList>
    </citation>
    <scope>NUCLEOTIDE SEQUENCE [LARGE SCALE GENOMIC DNA]</scope>
    <source>
        <strain evidence="3">DSM 24536</strain>
    </source>
</reference>
<accession>A0A1G9V5R6</accession>
<proteinExistence type="predicted"/>
<dbReference type="STRING" id="990371.SAMN05421813_11939"/>